<evidence type="ECO:0000256" key="2">
    <source>
        <dbReference type="SAM" id="MobiDB-lite"/>
    </source>
</evidence>
<dbReference type="GO" id="GO:0008270">
    <property type="term" value="F:zinc ion binding"/>
    <property type="evidence" value="ECO:0007669"/>
    <property type="project" value="UniProtKB-KW"/>
</dbReference>
<protein>
    <submittedName>
        <fullName evidence="5">Zinc ribbon 1</fullName>
    </submittedName>
</protein>
<dbReference type="InterPro" id="IPR024158">
    <property type="entry name" value="Mt_import_TIM15"/>
</dbReference>
<dbReference type="GO" id="GO:0051087">
    <property type="term" value="F:protein-folding chaperone binding"/>
    <property type="evidence" value="ECO:0007669"/>
    <property type="project" value="TreeGrafter"/>
</dbReference>
<dbReference type="Pfam" id="PF05180">
    <property type="entry name" value="zf-DNL"/>
    <property type="match status" value="1"/>
</dbReference>
<sequence length="129" mass="14873">MILQRKPTNFASFYSCRLQCKPQAVQFTERRPYRFSLKLNKKKVTCSTESRDNNDSEPKQGISVSLPNKRRTTLLTFTCNQCGARTQRLVNPVALERGLVFAQCEGCQVWHKIADNKGLIVEYNLKDEE</sequence>
<evidence type="ECO:0000256" key="1">
    <source>
        <dbReference type="PROSITE-ProRule" id="PRU00834"/>
    </source>
</evidence>
<dbReference type="GO" id="GO:0005739">
    <property type="term" value="C:mitochondrion"/>
    <property type="evidence" value="ECO:0007669"/>
    <property type="project" value="TreeGrafter"/>
</dbReference>
<dbReference type="GO" id="GO:0006457">
    <property type="term" value="P:protein folding"/>
    <property type="evidence" value="ECO:0007669"/>
    <property type="project" value="TreeGrafter"/>
</dbReference>
<dbReference type="EMBL" id="GBEZ01011057">
    <property type="protein sequence ID" value="JAC74692.1"/>
    <property type="molecule type" value="Transcribed_RNA"/>
</dbReference>
<evidence type="ECO:0000259" key="3">
    <source>
        <dbReference type="PROSITE" id="PS51501"/>
    </source>
</evidence>
<dbReference type="EMBL" id="GBEZ01003524">
    <property type="protein sequence ID" value="JAC81622.1"/>
    <property type="molecule type" value="Transcribed_RNA"/>
</dbReference>
<reference evidence="5" key="1">
    <citation type="submission" date="2014-05" db="EMBL/GenBank/DDBJ databases">
        <title>The transcriptome of the halophilic microalga Tetraselmis sp. GSL018 isolated from the Great Salt Lake, Utah.</title>
        <authorList>
            <person name="Jinkerson R.E."/>
            <person name="D'Adamo S."/>
            <person name="Posewitz M.C."/>
        </authorList>
    </citation>
    <scope>NUCLEOTIDE SEQUENCE</scope>
    <source>
        <strain evidence="5">GSL018</strain>
    </source>
</reference>
<keyword evidence="1" id="KW-0862">Zinc</keyword>
<dbReference type="GO" id="GO:0050821">
    <property type="term" value="P:protein stabilization"/>
    <property type="evidence" value="ECO:0007669"/>
    <property type="project" value="TreeGrafter"/>
</dbReference>
<dbReference type="PANTHER" id="PTHR20922:SF19">
    <property type="entry name" value="F24J5.3"/>
    <property type="match status" value="1"/>
</dbReference>
<dbReference type="PROSITE" id="PS51501">
    <property type="entry name" value="ZF_DNL"/>
    <property type="match status" value="1"/>
</dbReference>
<dbReference type="PANTHER" id="PTHR20922">
    <property type="entry name" value="DNL-TYPE ZINC FINGER PROTEIN"/>
    <property type="match status" value="1"/>
</dbReference>
<proteinExistence type="predicted"/>
<dbReference type="AlphaFoldDB" id="A0A061S909"/>
<dbReference type="InterPro" id="IPR007853">
    <property type="entry name" value="Znf_DNL-typ"/>
</dbReference>
<accession>A0A061S909</accession>
<gene>
    <name evidence="4" type="ORF">TSPGSL018_25257</name>
    <name evidence="5" type="ORF">TSPGSL018_7489</name>
</gene>
<keyword evidence="1" id="KW-0479">Metal-binding</keyword>
<name>A0A061S909_9CHLO</name>
<evidence type="ECO:0000313" key="4">
    <source>
        <dbReference type="EMBL" id="JAC74692.1"/>
    </source>
</evidence>
<dbReference type="GO" id="GO:0030150">
    <property type="term" value="P:protein import into mitochondrial matrix"/>
    <property type="evidence" value="ECO:0007669"/>
    <property type="project" value="TreeGrafter"/>
</dbReference>
<feature type="region of interest" description="Disordered" evidence="2">
    <location>
        <begin position="45"/>
        <end position="65"/>
    </location>
</feature>
<evidence type="ECO:0000313" key="5">
    <source>
        <dbReference type="EMBL" id="JAC81622.1"/>
    </source>
</evidence>
<organism evidence="5">
    <name type="scientific">Tetraselmis sp. GSL018</name>
    <dbReference type="NCBI Taxonomy" id="582737"/>
    <lineage>
        <taxon>Eukaryota</taxon>
        <taxon>Viridiplantae</taxon>
        <taxon>Chlorophyta</taxon>
        <taxon>core chlorophytes</taxon>
        <taxon>Chlorodendrophyceae</taxon>
        <taxon>Chlorodendrales</taxon>
        <taxon>Chlorodendraceae</taxon>
        <taxon>Tetraselmis</taxon>
    </lineage>
</organism>
<feature type="domain" description="DNL-type" evidence="3">
    <location>
        <begin position="68"/>
        <end position="129"/>
    </location>
</feature>
<keyword evidence="1" id="KW-0863">Zinc-finger</keyword>
<feature type="compositionally biased region" description="Basic and acidic residues" evidence="2">
    <location>
        <begin position="49"/>
        <end position="58"/>
    </location>
</feature>